<comment type="caution">
    <text evidence="1">The sequence shown here is derived from an EMBL/GenBank/DDBJ whole genome shotgun (WGS) entry which is preliminary data.</text>
</comment>
<accession>A0ABR6VM69</accession>
<dbReference type="Proteomes" id="UP000606870">
    <property type="component" value="Unassembled WGS sequence"/>
</dbReference>
<organism evidence="1 2">
    <name type="scientific">Megasphaera hominis</name>
    <dbReference type="NCBI Taxonomy" id="159836"/>
    <lineage>
        <taxon>Bacteria</taxon>
        <taxon>Bacillati</taxon>
        <taxon>Bacillota</taxon>
        <taxon>Negativicutes</taxon>
        <taxon>Veillonellales</taxon>
        <taxon>Veillonellaceae</taxon>
        <taxon>Megasphaera</taxon>
    </lineage>
</organism>
<evidence type="ECO:0000313" key="2">
    <source>
        <dbReference type="Proteomes" id="UP000606870"/>
    </source>
</evidence>
<protein>
    <recommendedName>
        <fullName evidence="3">Apea-like HEPN domain-containing protein</fullName>
    </recommendedName>
</protein>
<name>A0ABR6VM69_9FIRM</name>
<sequence>MTNKLDASKIPEALINGFIPFNSIFSFILNDITYTYFFLHPSVKSIPAWISGLYFNPTLINFGFHYMLLDCKILFKQIALYPDEMYKLDLTDRISDGKLLYINYTAQNAGCIPTEIYGNCPMGHEYSKVKTLFPIPINNVPQQKTKVSILYVYASADQWNNPILHELINAFDSMTKLNYVSFITQLQKACELALRNFNSKHNNNFSTYFKKLHDLPKQLSEYNLPPMPNVILETLDEIRKLRNIATHEGTLDNITKDKVKKFAMYSFLFCKYFEIMDTNDSSHKAIMRMFSVSVK</sequence>
<evidence type="ECO:0008006" key="3">
    <source>
        <dbReference type="Google" id="ProtNLM"/>
    </source>
</evidence>
<dbReference type="EMBL" id="JACOGK010000062">
    <property type="protein sequence ID" value="MBC3537997.1"/>
    <property type="molecule type" value="Genomic_DNA"/>
</dbReference>
<reference evidence="1 2" key="1">
    <citation type="submission" date="2020-08" db="EMBL/GenBank/DDBJ databases">
        <authorList>
            <person name="Liu C."/>
            <person name="Sun Q."/>
        </authorList>
    </citation>
    <scope>NUCLEOTIDE SEQUENCE [LARGE SCALE GENOMIC DNA]</scope>
    <source>
        <strain evidence="1 2">NSJ-59</strain>
    </source>
</reference>
<keyword evidence="2" id="KW-1185">Reference proteome</keyword>
<proteinExistence type="predicted"/>
<dbReference type="RefSeq" id="WP_186504563.1">
    <property type="nucleotide sequence ID" value="NZ_JACOGK010000062.1"/>
</dbReference>
<gene>
    <name evidence="1" type="ORF">H8J70_12180</name>
</gene>
<evidence type="ECO:0000313" key="1">
    <source>
        <dbReference type="EMBL" id="MBC3537997.1"/>
    </source>
</evidence>